<evidence type="ECO:0000256" key="1">
    <source>
        <dbReference type="ARBA" id="ARBA00004123"/>
    </source>
</evidence>
<evidence type="ECO:0000256" key="3">
    <source>
        <dbReference type="ARBA" id="ARBA00022737"/>
    </source>
</evidence>
<protein>
    <recommendedName>
        <fullName evidence="6">Beta-catenin-like protein 1 N-terminal domain-containing protein</fullName>
    </recommendedName>
</protein>
<dbReference type="EMBL" id="PDUG01000001">
    <property type="protein sequence ID" value="PIC55225.1"/>
    <property type="molecule type" value="Genomic_DNA"/>
</dbReference>
<dbReference type="InterPro" id="IPR013180">
    <property type="entry name" value="CTNNBL1_N"/>
</dbReference>
<dbReference type="Gene3D" id="1.25.10.10">
    <property type="entry name" value="Leucine-rich Repeat Variant"/>
    <property type="match status" value="1"/>
</dbReference>
<dbReference type="OrthoDB" id="1898821at2759"/>
<dbReference type="InterPro" id="IPR039678">
    <property type="entry name" value="CTNNBL1"/>
</dbReference>
<evidence type="ECO:0000256" key="5">
    <source>
        <dbReference type="ARBA" id="ARBA00023242"/>
    </source>
</evidence>
<dbReference type="Proteomes" id="UP000230233">
    <property type="component" value="Chromosome I"/>
</dbReference>
<comment type="caution">
    <text evidence="7">The sequence shown here is derived from an EMBL/GenBank/DDBJ whole genome shotgun (WGS) entry which is preliminary data.</text>
</comment>
<keyword evidence="8" id="KW-1185">Reference proteome</keyword>
<dbReference type="InterPro" id="IPR011989">
    <property type="entry name" value="ARM-like"/>
</dbReference>
<comment type="subcellular location">
    <subcellularLocation>
        <location evidence="1">Nucleus</location>
    </subcellularLocation>
</comment>
<dbReference type="PANTHER" id="PTHR14978:SF0">
    <property type="entry name" value="BETA-CATENIN-LIKE PROTEIN 1"/>
    <property type="match status" value="1"/>
</dbReference>
<gene>
    <name evidence="7" type="primary">Cnig_chr_I.g586</name>
    <name evidence="7" type="ORF">B9Z55_000586</name>
</gene>
<evidence type="ECO:0000256" key="4">
    <source>
        <dbReference type="ARBA" id="ARBA00023054"/>
    </source>
</evidence>
<evidence type="ECO:0000256" key="2">
    <source>
        <dbReference type="ARBA" id="ARBA00022553"/>
    </source>
</evidence>
<keyword evidence="4" id="KW-0175">Coiled coil</keyword>
<reference evidence="8" key="1">
    <citation type="submission" date="2017-10" db="EMBL/GenBank/DDBJ databases">
        <title>Rapid genome shrinkage in a self-fertile nematode reveals novel sperm competition proteins.</title>
        <authorList>
            <person name="Yin D."/>
            <person name="Schwarz E.M."/>
            <person name="Thomas C.G."/>
            <person name="Felde R.L."/>
            <person name="Korf I.F."/>
            <person name="Cutter A.D."/>
            <person name="Schartner C.M."/>
            <person name="Ralston E.J."/>
            <person name="Meyer B.J."/>
            <person name="Haag E.S."/>
        </authorList>
    </citation>
    <scope>NUCLEOTIDE SEQUENCE [LARGE SCALE GENOMIC DNA]</scope>
    <source>
        <strain evidence="8">JU1422</strain>
    </source>
</reference>
<keyword evidence="3" id="KW-0677">Repeat</keyword>
<feature type="domain" description="Beta-catenin-like protein 1 N-terminal" evidence="6">
    <location>
        <begin position="6"/>
        <end position="101"/>
    </location>
</feature>
<proteinExistence type="predicted"/>
<dbReference type="GO" id="GO:0005681">
    <property type="term" value="C:spliceosomal complex"/>
    <property type="evidence" value="ECO:0007669"/>
    <property type="project" value="TreeGrafter"/>
</dbReference>
<keyword evidence="2" id="KW-0597">Phosphoprotein</keyword>
<accession>A0A2G5VTR1</accession>
<name>A0A2G5VTR1_9PELO</name>
<dbReference type="PANTHER" id="PTHR14978">
    <property type="entry name" value="BETA-CATENIN-LIKE PROTEIN 1 NUCLEAR ASSOCIATED PROTEIN"/>
    <property type="match status" value="1"/>
</dbReference>
<keyword evidence="5" id="KW-0539">Nucleus</keyword>
<evidence type="ECO:0000313" key="7">
    <source>
        <dbReference type="EMBL" id="PIC55225.1"/>
    </source>
</evidence>
<evidence type="ECO:0000259" key="6">
    <source>
        <dbReference type="Pfam" id="PF08216"/>
    </source>
</evidence>
<organism evidence="7 8">
    <name type="scientific">Caenorhabditis nigoni</name>
    <dbReference type="NCBI Taxonomy" id="1611254"/>
    <lineage>
        <taxon>Eukaryota</taxon>
        <taxon>Metazoa</taxon>
        <taxon>Ecdysozoa</taxon>
        <taxon>Nematoda</taxon>
        <taxon>Chromadorea</taxon>
        <taxon>Rhabditida</taxon>
        <taxon>Rhabditina</taxon>
        <taxon>Rhabditomorpha</taxon>
        <taxon>Rhabditoidea</taxon>
        <taxon>Rhabditidae</taxon>
        <taxon>Peloderinae</taxon>
        <taxon>Caenorhabditis</taxon>
    </lineage>
</organism>
<dbReference type="Pfam" id="PF08216">
    <property type="entry name" value="CTNNBL"/>
    <property type="match status" value="1"/>
</dbReference>
<evidence type="ECO:0000313" key="8">
    <source>
        <dbReference type="Proteomes" id="UP000230233"/>
    </source>
</evidence>
<sequence length="102" mass="11851">MRSVKHEFTVWLLNRFFWKETFDACKMLASEHLSMILQSSDNAKAKLTKKVDAVDILLRTIAVFEKNDPASVDEKEYMEILFNSLCAPLMHLPNRKKFLDAS</sequence>
<dbReference type="AlphaFoldDB" id="A0A2G5VTR1"/>